<dbReference type="Proteomes" id="UP001592528">
    <property type="component" value="Unassembled WGS sequence"/>
</dbReference>
<dbReference type="RefSeq" id="WP_157624057.1">
    <property type="nucleotide sequence ID" value="NZ_JBHEZZ010000026.1"/>
</dbReference>
<name>A0ABV6UXD9_9ACTN</name>
<accession>A0ABV6UXD9</accession>
<protein>
    <recommendedName>
        <fullName evidence="3">Protein kilB</fullName>
    </recommendedName>
</protein>
<reference evidence="1 2" key="1">
    <citation type="submission" date="2024-09" db="EMBL/GenBank/DDBJ databases">
        <authorList>
            <person name="Lee S.D."/>
        </authorList>
    </citation>
    <scope>NUCLEOTIDE SEQUENCE [LARGE SCALE GENOMIC DNA]</scope>
    <source>
        <strain evidence="1 2">N1-5</strain>
    </source>
</reference>
<keyword evidence="2" id="KW-1185">Reference proteome</keyword>
<sequence length="180" mass="19267">MTALLSSLIAVVGTLSGATLTFVFGSRAAKRAEAAARAERLREQQLEASSAFAAAAAALRTASGDRWHRRRESPDGKESFAIQDTFFQARTAAWVAYYRVRLVTPDNATTGPMLAVALNVIGQASDIHDADDKPDLERRRNRVSSLINEFVTAAAGQITLADRPETAHSLSPHSTGPSTS</sequence>
<comment type="caution">
    <text evidence="1">The sequence shown here is derived from an EMBL/GenBank/DDBJ whole genome shotgun (WGS) entry which is preliminary data.</text>
</comment>
<gene>
    <name evidence="1" type="ORF">ACEZDJ_33095</name>
</gene>
<proteinExistence type="predicted"/>
<evidence type="ECO:0008006" key="3">
    <source>
        <dbReference type="Google" id="ProtNLM"/>
    </source>
</evidence>
<evidence type="ECO:0000313" key="1">
    <source>
        <dbReference type="EMBL" id="MFC1406141.1"/>
    </source>
</evidence>
<dbReference type="EMBL" id="JBHEZZ010000026">
    <property type="protein sequence ID" value="MFC1406141.1"/>
    <property type="molecule type" value="Genomic_DNA"/>
</dbReference>
<evidence type="ECO:0000313" key="2">
    <source>
        <dbReference type="Proteomes" id="UP001592528"/>
    </source>
</evidence>
<organism evidence="1 2">
    <name type="scientific">Streptacidiphilus cavernicola</name>
    <dbReference type="NCBI Taxonomy" id="3342716"/>
    <lineage>
        <taxon>Bacteria</taxon>
        <taxon>Bacillati</taxon>
        <taxon>Actinomycetota</taxon>
        <taxon>Actinomycetes</taxon>
        <taxon>Kitasatosporales</taxon>
        <taxon>Streptomycetaceae</taxon>
        <taxon>Streptacidiphilus</taxon>
    </lineage>
</organism>